<sequence length="46" mass="5496">MGLTKINHIGEFSSYMQLRHYAETLDRLLKYNELLEFSRVLLGFTF</sequence>
<dbReference type="AlphaFoldDB" id="A0A2S6HBS8"/>
<reference evidence="1 2" key="1">
    <citation type="submission" date="2018-02" db="EMBL/GenBank/DDBJ databases">
        <title>Subsurface microbial communities from deep shales in Ohio and West Virginia, USA.</title>
        <authorList>
            <person name="Wrighton K."/>
        </authorList>
    </citation>
    <scope>NUCLEOTIDE SEQUENCE [LARGE SCALE GENOMIC DNA]</scope>
    <source>
        <strain evidence="1 2">OWC-DMM</strain>
    </source>
</reference>
<proteinExistence type="predicted"/>
<protein>
    <submittedName>
        <fullName evidence="1">Uncharacterized protein</fullName>
    </submittedName>
</protein>
<accession>A0A2S6HBS8</accession>
<evidence type="ECO:0000313" key="2">
    <source>
        <dbReference type="Proteomes" id="UP000240010"/>
    </source>
</evidence>
<dbReference type="Proteomes" id="UP000240010">
    <property type="component" value="Unassembled WGS sequence"/>
</dbReference>
<evidence type="ECO:0000313" key="1">
    <source>
        <dbReference type="EMBL" id="PPK74944.1"/>
    </source>
</evidence>
<comment type="caution">
    <text evidence="1">The sequence shown here is derived from an EMBL/GenBank/DDBJ whole genome shotgun (WGS) entry which is preliminary data.</text>
</comment>
<organism evidence="1 2">
    <name type="scientific">Methylobacter tundripaludum</name>
    <dbReference type="NCBI Taxonomy" id="173365"/>
    <lineage>
        <taxon>Bacteria</taxon>
        <taxon>Pseudomonadati</taxon>
        <taxon>Pseudomonadota</taxon>
        <taxon>Gammaproteobacteria</taxon>
        <taxon>Methylococcales</taxon>
        <taxon>Methylococcaceae</taxon>
        <taxon>Methylobacter</taxon>
    </lineage>
</organism>
<gene>
    <name evidence="1" type="ORF">B0F87_107187</name>
</gene>
<name>A0A2S6HBS8_9GAMM</name>
<dbReference type="EMBL" id="PTIZ01000007">
    <property type="protein sequence ID" value="PPK74944.1"/>
    <property type="molecule type" value="Genomic_DNA"/>
</dbReference>